<feature type="region of interest" description="Disordered" evidence="1">
    <location>
        <begin position="618"/>
        <end position="645"/>
    </location>
</feature>
<feature type="compositionally biased region" description="Basic residues" evidence="1">
    <location>
        <begin position="7"/>
        <end position="17"/>
    </location>
</feature>
<feature type="region of interest" description="Disordered" evidence="1">
    <location>
        <begin position="1048"/>
        <end position="1123"/>
    </location>
</feature>
<evidence type="ECO:0000256" key="1">
    <source>
        <dbReference type="SAM" id="MobiDB-lite"/>
    </source>
</evidence>
<feature type="compositionally biased region" description="Polar residues" evidence="1">
    <location>
        <begin position="1094"/>
        <end position="1104"/>
    </location>
</feature>
<dbReference type="AlphaFoldDB" id="A0ABD3P8C6"/>
<feature type="compositionally biased region" description="Polar residues" evidence="1">
    <location>
        <begin position="1065"/>
        <end position="1078"/>
    </location>
</feature>
<keyword evidence="3" id="KW-1185">Reference proteome</keyword>
<organism evidence="2 3">
    <name type="scientific">Cyclotella cryptica</name>
    <dbReference type="NCBI Taxonomy" id="29204"/>
    <lineage>
        <taxon>Eukaryota</taxon>
        <taxon>Sar</taxon>
        <taxon>Stramenopiles</taxon>
        <taxon>Ochrophyta</taxon>
        <taxon>Bacillariophyta</taxon>
        <taxon>Coscinodiscophyceae</taxon>
        <taxon>Thalassiosirophycidae</taxon>
        <taxon>Stephanodiscales</taxon>
        <taxon>Stephanodiscaceae</taxon>
        <taxon>Cyclotella</taxon>
    </lineage>
</organism>
<comment type="caution">
    <text evidence="2">The sequence shown here is derived from an EMBL/GenBank/DDBJ whole genome shotgun (WGS) entry which is preliminary data.</text>
</comment>
<name>A0ABD3P8C6_9STRA</name>
<feature type="compositionally biased region" description="Basic and acidic residues" evidence="1">
    <location>
        <begin position="190"/>
        <end position="202"/>
    </location>
</feature>
<proteinExistence type="predicted"/>
<protein>
    <submittedName>
        <fullName evidence="2">Uncharacterized protein</fullName>
    </submittedName>
</protein>
<feature type="region of interest" description="Disordered" evidence="1">
    <location>
        <begin position="182"/>
        <end position="229"/>
    </location>
</feature>
<feature type="region of interest" description="Disordered" evidence="1">
    <location>
        <begin position="403"/>
        <end position="430"/>
    </location>
</feature>
<dbReference type="Proteomes" id="UP001516023">
    <property type="component" value="Unassembled WGS sequence"/>
</dbReference>
<gene>
    <name evidence="2" type="ORF">HJC23_006313</name>
</gene>
<accession>A0ABD3P8C6</accession>
<feature type="compositionally biased region" description="Basic and acidic residues" evidence="1">
    <location>
        <begin position="1049"/>
        <end position="1064"/>
    </location>
</feature>
<evidence type="ECO:0000313" key="3">
    <source>
        <dbReference type="Proteomes" id="UP001516023"/>
    </source>
</evidence>
<evidence type="ECO:0000313" key="2">
    <source>
        <dbReference type="EMBL" id="KAL3784027.1"/>
    </source>
</evidence>
<feature type="compositionally biased region" description="Basic and acidic residues" evidence="1">
    <location>
        <begin position="24"/>
        <end position="45"/>
    </location>
</feature>
<feature type="compositionally biased region" description="Polar residues" evidence="1">
    <location>
        <begin position="158"/>
        <end position="169"/>
    </location>
</feature>
<sequence length="1123" mass="123384">MGGGSKRSARLAARKSRTGSSIKRKFEPEREDTKAFDEGGRHEVEAASDGNTPFDAEEDTGDAENAIAERPPSKPHDCVDNSLPQNDYSGVKPSGVKRLREKLVESVEVVSFKRARPTTSTLESEAINVSPDRSSRSEKLPNGVSKSLTKPETPPPSKNQTEIMPSSPVQHDILQTLHTDFDVSDSLRPPNEELDRQSDSEHCPNPTTLSTLETSEHEHPSSPAHNNFVDGNQVIDETESVTHQTPMEPAEQIIAVTSTESCRQKKYDEQESDNIRSDAKETISLHSCLDNRVVVEQGRFINLPSSSENANDLQVEEEMKSSRVLNLKPVEKKQITQGDIALDETLNIQSDDDNKVELVDDDPIDIEASTGDGNIVSAEGVCVHDEREQNETSDIYDVEVTTENASPGDAHHSTSKSNSKLNGSDAEHATDEVLLGNVERVVAKPKESYDSAFLPTKANKLTECTATIFLGDSDMKVQYNEDPSVESYSILESGGSVKSFVMETIGAASGAETNASVPQSVNGSFNLRTLSSFSAGESSQNLSLLVGDEKNFSEPDEVKNTGDTLLPSVEINDLATKLENESMLDPSKMSRQDDKEKLQSSNVNFLSKDVHDRIETNQLPMGPETCYPRAYDQRNGSPKSGDGRKDFDGVHIEFPQINVHKQTPSVSQLKTALFLESRRVHRDVGAERDFANYWKTLQRYITLNPHASEMNTSRHGIDSTLTLFLKTKKLKRLHNKLVLALLSEAMREHVSACLVSRYVPDAWKGKTSIQSTFRTSLGQEKSEADCNDMASDFKQWRTLLGKDSGAWTTYGTELVRSKLCTESKANLCTSNTPQRYNAENDSIPTASIPASLQIDPLVRQYVSNAGMRVSENAIWMIVVAAREHLTSVIKKTLANTRGLEQGLLPQIPKSKMITLACQRMEAQPGPLDNEDGNDSGETSYIKKRLIGAAELTHMLASDPVIAGGIASSRMSLMRSALSDGKYLSHGRLSQVCHIINTSIQQAEAHKNATNMTDAFESHYYSPLPTFALQPRNKKDFCDSVSQSSVHSKLAADSEMVKDNTKEMSDQSSAQTWTFASNDKNCDEIDSKAIASPPASDTFNDSPNDASEMGQAREEANVPLSLKS</sequence>
<feature type="region of interest" description="Disordered" evidence="1">
    <location>
        <begin position="1"/>
        <end position="96"/>
    </location>
</feature>
<dbReference type="EMBL" id="JABMIG020000246">
    <property type="protein sequence ID" value="KAL3784027.1"/>
    <property type="molecule type" value="Genomic_DNA"/>
</dbReference>
<feature type="region of interest" description="Disordered" evidence="1">
    <location>
        <begin position="111"/>
        <end position="170"/>
    </location>
</feature>
<reference evidence="2 3" key="1">
    <citation type="journal article" date="2020" name="G3 (Bethesda)">
        <title>Improved Reference Genome for Cyclotella cryptica CCMP332, a Model for Cell Wall Morphogenesis, Salinity Adaptation, and Lipid Production in Diatoms (Bacillariophyta).</title>
        <authorList>
            <person name="Roberts W.R."/>
            <person name="Downey K.M."/>
            <person name="Ruck E.C."/>
            <person name="Traller J.C."/>
            <person name="Alverson A.J."/>
        </authorList>
    </citation>
    <scope>NUCLEOTIDE SEQUENCE [LARGE SCALE GENOMIC DNA]</scope>
    <source>
        <strain evidence="2 3">CCMP332</strain>
    </source>
</reference>